<protein>
    <submittedName>
        <fullName evidence="6">WD40 repeat-containing protein SMU1</fullName>
    </submittedName>
</protein>
<keyword evidence="7" id="KW-1185">Reference proteome</keyword>
<evidence type="ECO:0000256" key="1">
    <source>
        <dbReference type="ARBA" id="ARBA00004123"/>
    </source>
</evidence>
<dbReference type="PANTHER" id="PTHR22848">
    <property type="entry name" value="WD40 REPEAT PROTEIN"/>
    <property type="match status" value="1"/>
</dbReference>
<dbReference type="InterPro" id="IPR006594">
    <property type="entry name" value="LisH"/>
</dbReference>
<dbReference type="InterPro" id="IPR054532">
    <property type="entry name" value="TPL_SMU1_LisH-like"/>
</dbReference>
<comment type="subcellular location">
    <subcellularLocation>
        <location evidence="1">Nucleus</location>
    </subcellularLocation>
</comment>
<dbReference type="AlphaFoldDB" id="A0A4C1WQA1"/>
<keyword evidence="2" id="KW-0853">WD repeat</keyword>
<organism evidence="6 7">
    <name type="scientific">Eumeta variegata</name>
    <name type="common">Bagworm moth</name>
    <name type="synonym">Eumeta japonica</name>
    <dbReference type="NCBI Taxonomy" id="151549"/>
    <lineage>
        <taxon>Eukaryota</taxon>
        <taxon>Metazoa</taxon>
        <taxon>Ecdysozoa</taxon>
        <taxon>Arthropoda</taxon>
        <taxon>Hexapoda</taxon>
        <taxon>Insecta</taxon>
        <taxon>Pterygota</taxon>
        <taxon>Neoptera</taxon>
        <taxon>Endopterygota</taxon>
        <taxon>Lepidoptera</taxon>
        <taxon>Glossata</taxon>
        <taxon>Ditrysia</taxon>
        <taxon>Tineoidea</taxon>
        <taxon>Psychidae</taxon>
        <taxon>Oiketicinae</taxon>
        <taxon>Eumeta</taxon>
    </lineage>
</organism>
<dbReference type="PROSITE" id="PS50897">
    <property type="entry name" value="CTLH"/>
    <property type="match status" value="1"/>
</dbReference>
<dbReference type="STRING" id="151549.A0A4C1WQA1"/>
<dbReference type="InterPro" id="IPR006595">
    <property type="entry name" value="CTLH_C"/>
</dbReference>
<evidence type="ECO:0000313" key="6">
    <source>
        <dbReference type="EMBL" id="GBP52509.1"/>
    </source>
</evidence>
<accession>A0A4C1WQA1</accession>
<evidence type="ECO:0000256" key="2">
    <source>
        <dbReference type="ARBA" id="ARBA00022574"/>
    </source>
</evidence>
<dbReference type="OrthoDB" id="538223at2759"/>
<dbReference type="Pfam" id="PF17814">
    <property type="entry name" value="LisH_TPL"/>
    <property type="match status" value="1"/>
</dbReference>
<dbReference type="InterPro" id="IPR045184">
    <property type="entry name" value="SMU1"/>
</dbReference>
<dbReference type="PROSITE" id="PS50896">
    <property type="entry name" value="LISH"/>
    <property type="match status" value="1"/>
</dbReference>
<reference evidence="6 7" key="1">
    <citation type="journal article" date="2019" name="Commun. Biol.">
        <title>The bagworm genome reveals a unique fibroin gene that provides high tensile strength.</title>
        <authorList>
            <person name="Kono N."/>
            <person name="Nakamura H."/>
            <person name="Ohtoshi R."/>
            <person name="Tomita M."/>
            <person name="Numata K."/>
            <person name="Arakawa K."/>
        </authorList>
    </citation>
    <scope>NUCLEOTIDE SEQUENCE [LARGE SCALE GENOMIC DNA]</scope>
</reference>
<name>A0A4C1WQA1_EUMVA</name>
<evidence type="ECO:0000256" key="3">
    <source>
        <dbReference type="ARBA" id="ARBA00022737"/>
    </source>
</evidence>
<evidence type="ECO:0000256" key="4">
    <source>
        <dbReference type="ARBA" id="ARBA00023242"/>
    </source>
</evidence>
<dbReference type="GO" id="GO:0000398">
    <property type="term" value="P:mRNA splicing, via spliceosome"/>
    <property type="evidence" value="ECO:0007669"/>
    <property type="project" value="InterPro"/>
</dbReference>
<comment type="caution">
    <text evidence="6">The sequence shown here is derived from an EMBL/GenBank/DDBJ whole genome shotgun (WGS) entry which is preliminary data.</text>
</comment>
<dbReference type="SMART" id="SM00668">
    <property type="entry name" value="CTLH"/>
    <property type="match status" value="1"/>
</dbReference>
<proteinExistence type="predicted"/>
<sequence length="147" mass="16672">MSIEIESADVIRLIQQYLKESNLPRTLAMLQEETGVALNTVDSVDAFCAEINAGHWDTVLKAVQPLKLPERKLLDLYEQVVLELVELRELGAARTLLRQSAVCIALKRLEPDRYAHLEADCDAKKLFFLHVQEQVGFAFSRKVILPQ</sequence>
<keyword evidence="3" id="KW-0677">Repeat</keyword>
<evidence type="ECO:0000313" key="7">
    <source>
        <dbReference type="Proteomes" id="UP000299102"/>
    </source>
</evidence>
<dbReference type="Proteomes" id="UP000299102">
    <property type="component" value="Unassembled WGS sequence"/>
</dbReference>
<dbReference type="GO" id="GO:0005634">
    <property type="term" value="C:nucleus"/>
    <property type="evidence" value="ECO:0007669"/>
    <property type="project" value="UniProtKB-SubCell"/>
</dbReference>
<dbReference type="EMBL" id="BGZK01000604">
    <property type="protein sequence ID" value="GBP52509.1"/>
    <property type="molecule type" value="Genomic_DNA"/>
</dbReference>
<gene>
    <name evidence="6" type="primary">smu1</name>
    <name evidence="6" type="ORF">EVAR_32065_1</name>
</gene>
<dbReference type="SMART" id="SM00667">
    <property type="entry name" value="LisH"/>
    <property type="match status" value="1"/>
</dbReference>
<feature type="domain" description="CTLH" evidence="5">
    <location>
        <begin position="40"/>
        <end position="92"/>
    </location>
</feature>
<keyword evidence="4" id="KW-0539">Nucleus</keyword>
<evidence type="ECO:0000259" key="5">
    <source>
        <dbReference type="PROSITE" id="PS50897"/>
    </source>
</evidence>